<dbReference type="Proteomes" id="UP001151760">
    <property type="component" value="Unassembled WGS sequence"/>
</dbReference>
<gene>
    <name evidence="1" type="ORF">Tco_1020135</name>
</gene>
<proteinExistence type="predicted"/>
<dbReference type="EMBL" id="BQNB010017918">
    <property type="protein sequence ID" value="GJT68655.1"/>
    <property type="molecule type" value="Genomic_DNA"/>
</dbReference>
<reference evidence="1" key="1">
    <citation type="journal article" date="2022" name="Int. J. Mol. Sci.">
        <title>Draft Genome of Tanacetum Coccineum: Genomic Comparison of Closely Related Tanacetum-Family Plants.</title>
        <authorList>
            <person name="Yamashiro T."/>
            <person name="Shiraishi A."/>
            <person name="Nakayama K."/>
            <person name="Satake H."/>
        </authorList>
    </citation>
    <scope>NUCLEOTIDE SEQUENCE</scope>
</reference>
<protein>
    <submittedName>
        <fullName evidence="1">Uncharacterized protein</fullName>
    </submittedName>
</protein>
<name>A0ABQ5G0K8_9ASTR</name>
<evidence type="ECO:0000313" key="1">
    <source>
        <dbReference type="EMBL" id="GJT68655.1"/>
    </source>
</evidence>
<reference evidence="1" key="2">
    <citation type="submission" date="2022-01" db="EMBL/GenBank/DDBJ databases">
        <authorList>
            <person name="Yamashiro T."/>
            <person name="Shiraishi A."/>
            <person name="Satake H."/>
            <person name="Nakayama K."/>
        </authorList>
    </citation>
    <scope>NUCLEOTIDE SEQUENCE</scope>
</reference>
<keyword evidence="2" id="KW-1185">Reference proteome</keyword>
<evidence type="ECO:0000313" key="2">
    <source>
        <dbReference type="Proteomes" id="UP001151760"/>
    </source>
</evidence>
<accession>A0ABQ5G0K8</accession>
<sequence>MGNAIVKLVKKVKKLEGLHLLQQGTASGENKGRYKPNTLKHPKLSQSTLVKIKGKKRSEMLLCSVKKPQEDKGTDIQEEAILGRSNKIGFLTKRRGV</sequence>
<comment type="caution">
    <text evidence="1">The sequence shown here is derived from an EMBL/GenBank/DDBJ whole genome shotgun (WGS) entry which is preliminary data.</text>
</comment>
<organism evidence="1 2">
    <name type="scientific">Tanacetum coccineum</name>
    <dbReference type="NCBI Taxonomy" id="301880"/>
    <lineage>
        <taxon>Eukaryota</taxon>
        <taxon>Viridiplantae</taxon>
        <taxon>Streptophyta</taxon>
        <taxon>Embryophyta</taxon>
        <taxon>Tracheophyta</taxon>
        <taxon>Spermatophyta</taxon>
        <taxon>Magnoliopsida</taxon>
        <taxon>eudicotyledons</taxon>
        <taxon>Gunneridae</taxon>
        <taxon>Pentapetalae</taxon>
        <taxon>asterids</taxon>
        <taxon>campanulids</taxon>
        <taxon>Asterales</taxon>
        <taxon>Asteraceae</taxon>
        <taxon>Asteroideae</taxon>
        <taxon>Anthemideae</taxon>
        <taxon>Anthemidinae</taxon>
        <taxon>Tanacetum</taxon>
    </lineage>
</organism>